<comment type="subcellular location">
    <subcellularLocation>
        <location evidence="1">Cell envelope</location>
    </subcellularLocation>
</comment>
<feature type="chain" id="PRO_5047018704" evidence="6">
    <location>
        <begin position="27"/>
        <end position="632"/>
    </location>
</feature>
<dbReference type="SUPFAM" id="SSF53850">
    <property type="entry name" value="Periplasmic binding protein-like II"/>
    <property type="match status" value="1"/>
</dbReference>
<dbReference type="CDD" id="cd00995">
    <property type="entry name" value="PBP2_NikA_DppA_OppA_like"/>
    <property type="match status" value="1"/>
</dbReference>
<evidence type="ECO:0000256" key="3">
    <source>
        <dbReference type="ARBA" id="ARBA00022448"/>
    </source>
</evidence>
<dbReference type="InterPro" id="IPR039424">
    <property type="entry name" value="SBP_5"/>
</dbReference>
<name>A0ABT2J1I1_9PSEU</name>
<gene>
    <name evidence="8" type="ORF">JT362_01090</name>
</gene>
<dbReference type="Proteomes" id="UP001156441">
    <property type="component" value="Unassembled WGS sequence"/>
</dbReference>
<keyword evidence="5" id="KW-0812">Transmembrane</keyword>
<keyword evidence="5" id="KW-0472">Membrane</keyword>
<organism evidence="8 9">
    <name type="scientific">Actinophytocola gossypii</name>
    <dbReference type="NCBI Taxonomy" id="2812003"/>
    <lineage>
        <taxon>Bacteria</taxon>
        <taxon>Bacillati</taxon>
        <taxon>Actinomycetota</taxon>
        <taxon>Actinomycetes</taxon>
        <taxon>Pseudonocardiales</taxon>
        <taxon>Pseudonocardiaceae</taxon>
    </lineage>
</organism>
<dbReference type="PIRSF" id="PIRSF002741">
    <property type="entry name" value="MppA"/>
    <property type="match status" value="1"/>
</dbReference>
<evidence type="ECO:0000256" key="6">
    <source>
        <dbReference type="SAM" id="SignalP"/>
    </source>
</evidence>
<feature type="transmembrane region" description="Helical" evidence="5">
    <location>
        <begin position="600"/>
        <end position="621"/>
    </location>
</feature>
<evidence type="ECO:0000256" key="5">
    <source>
        <dbReference type="SAM" id="Phobius"/>
    </source>
</evidence>
<keyword evidence="3" id="KW-0813">Transport</keyword>
<comment type="caution">
    <text evidence="8">The sequence shown here is derived from an EMBL/GenBank/DDBJ whole genome shotgun (WGS) entry which is preliminary data.</text>
</comment>
<keyword evidence="9" id="KW-1185">Reference proteome</keyword>
<dbReference type="PANTHER" id="PTHR30290">
    <property type="entry name" value="PERIPLASMIC BINDING COMPONENT OF ABC TRANSPORTER"/>
    <property type="match status" value="1"/>
</dbReference>
<evidence type="ECO:0000313" key="8">
    <source>
        <dbReference type="EMBL" id="MCT2581715.1"/>
    </source>
</evidence>
<protein>
    <submittedName>
        <fullName evidence="8">ABC transporter substrate-binding protein</fullName>
    </submittedName>
</protein>
<dbReference type="EMBL" id="JAFFZE010000003">
    <property type="protein sequence ID" value="MCT2581715.1"/>
    <property type="molecule type" value="Genomic_DNA"/>
</dbReference>
<dbReference type="InterPro" id="IPR030678">
    <property type="entry name" value="Peptide/Ni-bd"/>
</dbReference>
<feature type="domain" description="Solute-binding protein family 5" evidence="7">
    <location>
        <begin position="87"/>
        <end position="460"/>
    </location>
</feature>
<accession>A0ABT2J1I1</accession>
<evidence type="ECO:0000259" key="7">
    <source>
        <dbReference type="Pfam" id="PF00496"/>
    </source>
</evidence>
<evidence type="ECO:0000256" key="2">
    <source>
        <dbReference type="ARBA" id="ARBA00005695"/>
    </source>
</evidence>
<evidence type="ECO:0000256" key="1">
    <source>
        <dbReference type="ARBA" id="ARBA00004196"/>
    </source>
</evidence>
<keyword evidence="4 6" id="KW-0732">Signal</keyword>
<evidence type="ECO:0000256" key="4">
    <source>
        <dbReference type="ARBA" id="ARBA00022729"/>
    </source>
</evidence>
<reference evidence="8 9" key="1">
    <citation type="submission" date="2021-02" db="EMBL/GenBank/DDBJ databases">
        <title>Actinophytocola xerophila sp. nov., isolated from soil of cotton cropping field.</title>
        <authorList>
            <person name="Huang R."/>
            <person name="Chen X."/>
            <person name="Ge X."/>
            <person name="Liu W."/>
        </authorList>
    </citation>
    <scope>NUCLEOTIDE SEQUENCE [LARGE SCALE GENOMIC DNA]</scope>
    <source>
        <strain evidence="8 9">S1-96</strain>
    </source>
</reference>
<dbReference type="Pfam" id="PF00496">
    <property type="entry name" value="SBP_bac_5"/>
    <property type="match status" value="1"/>
</dbReference>
<dbReference type="Gene3D" id="3.40.190.10">
    <property type="entry name" value="Periplasmic binding protein-like II"/>
    <property type="match status" value="1"/>
</dbReference>
<dbReference type="PANTHER" id="PTHR30290:SF10">
    <property type="entry name" value="PERIPLASMIC OLIGOPEPTIDE-BINDING PROTEIN-RELATED"/>
    <property type="match status" value="1"/>
</dbReference>
<sequence>MRSRRVALGITVLVSALVTVPVGVPAGASTQPAVRAEAANQTQILRVGVTQEIDSLNPFISITRTGTDILRTAFDFLTVYSQEDMSPVPALAESWETSEDKLTWTFKIREGMTWSDGQPITAEDPAFTYNLMLENEVARTANGSYVEQFESVEATDEYTLVIKTKVPQATMTALDIPVVPEHVWSTMSDVGAEPEMPMVGSGPYTITEFEEAQYTKMKANPDYWRGAPKIDEVHFIYYRNADAAVQGLQNGDVDVVNRLNPTQYDALKSDPNIELVQAQGRRFNEILINPGAATEDGKPIGSGNPALKDIKLRQAIATAIDSQTLVDKVWGGYAEPAAGYLPPIFSDFAWSPGDDVKREFDLDEANRMLDEAGYEMGPNGVRLDKQGKPLNLRLLAHAGTNIDENGGPYIVGWLKEIGINVTLEPVSDTQVNEDTTRGDFDLAFSGWNANPDPDFVLSLQTCANRPNAQGKGGTPDSFLCDEEYDRLYAEQLQELDRDKRVDLVKQMQEVLYDRATMVILGYDNVLEAYRKDAWEGFPLQPADSGVIMNQQGYWGYYGATPAGEGPVPTFDENGMMVSDSSGASDTDTTNAAGEDGGNTGLVLAIIGGVVVVLLVGGFLFARGRRRTADDRE</sequence>
<keyword evidence="5" id="KW-1133">Transmembrane helix</keyword>
<comment type="similarity">
    <text evidence="2">Belongs to the bacterial solute-binding protein 5 family.</text>
</comment>
<dbReference type="RefSeq" id="WP_260189071.1">
    <property type="nucleotide sequence ID" value="NZ_JAFFZE010000003.1"/>
</dbReference>
<dbReference type="Gene3D" id="3.10.105.10">
    <property type="entry name" value="Dipeptide-binding Protein, Domain 3"/>
    <property type="match status" value="1"/>
</dbReference>
<evidence type="ECO:0000313" key="9">
    <source>
        <dbReference type="Proteomes" id="UP001156441"/>
    </source>
</evidence>
<proteinExistence type="inferred from homology"/>
<feature type="signal peptide" evidence="6">
    <location>
        <begin position="1"/>
        <end position="26"/>
    </location>
</feature>
<dbReference type="InterPro" id="IPR000914">
    <property type="entry name" value="SBP_5_dom"/>
</dbReference>